<reference evidence="1 2" key="1">
    <citation type="submission" date="2018-10" db="EMBL/GenBank/DDBJ databases">
        <title>Staphylococcus pseudoxylosus sp. nov., isolated from bovine mastitis.</title>
        <authorList>
            <person name="Macfadyen A.C."/>
            <person name="Leroy S."/>
            <person name="Harrison E.M."/>
            <person name="Parkhill J."/>
            <person name="Holmes M.A."/>
            <person name="Paterson G.K."/>
        </authorList>
    </citation>
    <scope>NUCLEOTIDE SEQUENCE [LARGE SCALE GENOMIC DNA]</scope>
    <source>
        <strain evidence="1 2">S04009</strain>
    </source>
</reference>
<sequence length="104" mass="12293">MIDYRAYSDEQKVFIISIGRLDWYKIRKKVIKIIGKLIKPILPNYYSYTFIDVDNVTVLLLKAEQQFIPDLIRALCKKNIAIYEVKLVEGKDKLLYEDFINSSK</sequence>
<name>A0AAQ0MDR9_9STAP</name>
<dbReference type="Proteomes" id="UP000269505">
    <property type="component" value="Unassembled WGS sequence"/>
</dbReference>
<dbReference type="AlphaFoldDB" id="A0AAQ0MDR9"/>
<dbReference type="EMBL" id="RCVN01000015">
    <property type="protein sequence ID" value="RMI84145.1"/>
    <property type="molecule type" value="Genomic_DNA"/>
</dbReference>
<proteinExistence type="predicted"/>
<protein>
    <submittedName>
        <fullName evidence="1">Uncharacterized protein</fullName>
    </submittedName>
</protein>
<organism evidence="1 2">
    <name type="scientific">Staphylococcus pseudoxylosus</name>
    <dbReference type="NCBI Taxonomy" id="2282419"/>
    <lineage>
        <taxon>Bacteria</taxon>
        <taxon>Bacillati</taxon>
        <taxon>Bacillota</taxon>
        <taxon>Bacilli</taxon>
        <taxon>Bacillales</taxon>
        <taxon>Staphylococcaceae</taxon>
        <taxon>Staphylococcus</taxon>
    </lineage>
</organism>
<evidence type="ECO:0000313" key="1">
    <source>
        <dbReference type="EMBL" id="RMI84145.1"/>
    </source>
</evidence>
<keyword evidence="2" id="KW-1185">Reference proteome</keyword>
<gene>
    <name evidence="1" type="ORF">D9V42_12520</name>
</gene>
<dbReference type="RefSeq" id="WP_122065217.1">
    <property type="nucleotide sequence ID" value="NZ_CP157502.1"/>
</dbReference>
<accession>A0AAQ0MDR9</accession>
<comment type="caution">
    <text evidence="1">The sequence shown here is derived from an EMBL/GenBank/DDBJ whole genome shotgun (WGS) entry which is preliminary data.</text>
</comment>
<evidence type="ECO:0000313" key="2">
    <source>
        <dbReference type="Proteomes" id="UP000269505"/>
    </source>
</evidence>